<feature type="region of interest" description="Disordered" evidence="1">
    <location>
        <begin position="259"/>
        <end position="284"/>
    </location>
</feature>
<feature type="compositionally biased region" description="Low complexity" evidence="1">
    <location>
        <begin position="108"/>
        <end position="117"/>
    </location>
</feature>
<feature type="region of interest" description="Disordered" evidence="1">
    <location>
        <begin position="102"/>
        <end position="168"/>
    </location>
</feature>
<feature type="region of interest" description="Disordered" evidence="1">
    <location>
        <begin position="428"/>
        <end position="449"/>
    </location>
</feature>
<dbReference type="AlphaFoldDB" id="A0A1G4K8L8"/>
<accession>A0A1G4K8L8</accession>
<evidence type="ECO:0000313" key="3">
    <source>
        <dbReference type="Proteomes" id="UP000191144"/>
    </source>
</evidence>
<organism evidence="2 3">
    <name type="scientific">Lachancea meyersii CBS 8951</name>
    <dbReference type="NCBI Taxonomy" id="1266667"/>
    <lineage>
        <taxon>Eukaryota</taxon>
        <taxon>Fungi</taxon>
        <taxon>Dikarya</taxon>
        <taxon>Ascomycota</taxon>
        <taxon>Saccharomycotina</taxon>
        <taxon>Saccharomycetes</taxon>
        <taxon>Saccharomycetales</taxon>
        <taxon>Saccharomycetaceae</taxon>
        <taxon>Lachancea</taxon>
    </lineage>
</organism>
<protein>
    <submittedName>
        <fullName evidence="2">LAME_0G09472g1_1</fullName>
    </submittedName>
</protein>
<feature type="region of interest" description="Disordered" evidence="1">
    <location>
        <begin position="34"/>
        <end position="87"/>
    </location>
</feature>
<dbReference type="OrthoDB" id="4069723at2759"/>
<evidence type="ECO:0000256" key="1">
    <source>
        <dbReference type="SAM" id="MobiDB-lite"/>
    </source>
</evidence>
<reference evidence="3" key="1">
    <citation type="submission" date="2016-03" db="EMBL/GenBank/DDBJ databases">
        <authorList>
            <person name="Devillers Hugo."/>
        </authorList>
    </citation>
    <scope>NUCLEOTIDE SEQUENCE [LARGE SCALE GENOMIC DNA]</scope>
</reference>
<feature type="compositionally biased region" description="Polar residues" evidence="1">
    <location>
        <begin position="274"/>
        <end position="284"/>
    </location>
</feature>
<keyword evidence="3" id="KW-1185">Reference proteome</keyword>
<evidence type="ECO:0000313" key="2">
    <source>
        <dbReference type="EMBL" id="SCV00402.1"/>
    </source>
</evidence>
<feature type="compositionally biased region" description="Polar residues" evidence="1">
    <location>
        <begin position="341"/>
        <end position="365"/>
    </location>
</feature>
<name>A0A1G4K8L8_9SACH</name>
<proteinExistence type="predicted"/>
<dbReference type="Proteomes" id="UP000191144">
    <property type="component" value="Chromosome G"/>
</dbReference>
<feature type="compositionally biased region" description="Low complexity" evidence="1">
    <location>
        <begin position="154"/>
        <end position="166"/>
    </location>
</feature>
<sequence length="715" mass="77820">MRSTRRTSNASTTPVETVSKWKIPHYYRKANTSAVGLAQGEPTHSGAANGSANGSSKDHGNINIMTTPQHVQMEGSGRRSAKAKTRKGEMVFVNYTVKDSDTQEPGLQVQQQQQQEQSANITNNKKKSSKSRMLKIFSAVHGSGNHHSSHSGHPHSSQASQASQTSLAPLDTTSGAFERSSASTPSSQVTKRSYSSFLKYGGIRGSASTITSPTEEVVPTSADRRMGLNRSLSSNVALVNNNGKASLTLGASAASCSEPSFMARHSPSKERSNPYLSQSQSQTTHFDHHYADQYNDYSVYPAAKTRPHSSSLHSSFSPRLGDENDASIAFSKMFTRKRANTGGSMSSLVSSATSNNHPGLQRNMSNNSISSLAHKYSPIRTASPGKPASLRRSNSHRFSRDFSSFHSNQNYAADLNIGMDSFLDTQAKQQRHTHKKKQESFSELRGPSTVSSLSSASTPCFFDTGHLNIGVGHERQNSVLLSLDRESSLENEILEENEETSYSPHEASALEGVSKTALEGTEERDFDAASFPNTSRSSVTMFSSMVNSHSTLESTVPSTKSSAQNDVQLSNIPHRFGIDTHNNQRHTSLNFQDAQNDNFLNLYMELDLGCAVESLTADEQERHALPENDMSYSNALFQGDASTIHSVMNNSPATVTNQAGNNARIEAAEDTSHHEQIPYTNFSSRIMHDIDQIANSITNGEGHGGLTNEWNNSHL</sequence>
<dbReference type="EMBL" id="LT598484">
    <property type="protein sequence ID" value="SCV00402.1"/>
    <property type="molecule type" value="Genomic_DNA"/>
</dbReference>
<feature type="compositionally biased region" description="Basic residues" evidence="1">
    <location>
        <begin position="124"/>
        <end position="133"/>
    </location>
</feature>
<feature type="region of interest" description="Disordered" evidence="1">
    <location>
        <begin position="340"/>
        <end position="365"/>
    </location>
</feature>
<feature type="compositionally biased region" description="Low complexity" evidence="1">
    <location>
        <begin position="45"/>
        <end position="55"/>
    </location>
</feature>
<gene>
    <name evidence="2" type="ORF">LAME_0G09472G</name>
</gene>